<feature type="transmembrane region" description="Helical" evidence="1">
    <location>
        <begin position="43"/>
        <end position="68"/>
    </location>
</feature>
<organism evidence="2 3">
    <name type="scientific">Brevundimonas subvibrioides</name>
    <dbReference type="NCBI Taxonomy" id="74313"/>
    <lineage>
        <taxon>Bacteria</taxon>
        <taxon>Pseudomonadati</taxon>
        <taxon>Pseudomonadota</taxon>
        <taxon>Alphaproteobacteria</taxon>
        <taxon>Caulobacterales</taxon>
        <taxon>Caulobacteraceae</taxon>
        <taxon>Brevundimonas</taxon>
    </lineage>
</organism>
<dbReference type="Proteomes" id="UP000215595">
    <property type="component" value="Unassembled WGS sequence"/>
</dbReference>
<name>A0A258FMS2_9CAUL</name>
<keyword evidence="1" id="KW-0812">Transmembrane</keyword>
<evidence type="ECO:0000256" key="1">
    <source>
        <dbReference type="SAM" id="Phobius"/>
    </source>
</evidence>
<sequence>MNATEVRVSERPLARYGLLMAVCLVAGGIAGGVSAAFGEAAGVGPVIVAGSVGLAMAAGLWVCARWWRALDEAAQEAHKWAWWWGSTFGLAIGGVALFTLAYATPDALTAEPKDLLLGGAGLVALGQTVGYGVAWAVWWLKRR</sequence>
<dbReference type="AlphaFoldDB" id="A0A258FMS2"/>
<protein>
    <recommendedName>
        <fullName evidence="4">Transmembrane protein</fullName>
    </recommendedName>
</protein>
<evidence type="ECO:0008006" key="4">
    <source>
        <dbReference type="Google" id="ProtNLM"/>
    </source>
</evidence>
<feature type="transmembrane region" description="Helical" evidence="1">
    <location>
        <begin position="16"/>
        <end position="37"/>
    </location>
</feature>
<evidence type="ECO:0000313" key="2">
    <source>
        <dbReference type="EMBL" id="OYX33870.1"/>
    </source>
</evidence>
<proteinExistence type="predicted"/>
<accession>A0A258FMS2</accession>
<keyword evidence="1" id="KW-0472">Membrane</keyword>
<keyword evidence="1" id="KW-1133">Transmembrane helix</keyword>
<dbReference type="EMBL" id="NCEB01000013">
    <property type="protein sequence ID" value="OYX33870.1"/>
    <property type="molecule type" value="Genomic_DNA"/>
</dbReference>
<evidence type="ECO:0000313" key="3">
    <source>
        <dbReference type="Proteomes" id="UP000215595"/>
    </source>
</evidence>
<gene>
    <name evidence="2" type="ORF">B7Z01_07780</name>
</gene>
<feature type="transmembrane region" description="Helical" evidence="1">
    <location>
        <begin position="115"/>
        <end position="140"/>
    </location>
</feature>
<reference evidence="2 3" key="1">
    <citation type="submission" date="2017-03" db="EMBL/GenBank/DDBJ databases">
        <title>Lifting the veil on microbial sulfur biogeochemistry in mining wastewaters.</title>
        <authorList>
            <person name="Kantor R.S."/>
            <person name="Colenbrander Nelson T."/>
            <person name="Marshall S."/>
            <person name="Bennett D."/>
            <person name="Apte S."/>
            <person name="Camacho D."/>
            <person name="Thomas B.C."/>
            <person name="Warren L.A."/>
            <person name="Banfield J.F."/>
        </authorList>
    </citation>
    <scope>NUCLEOTIDE SEQUENCE [LARGE SCALE GENOMIC DNA]</scope>
    <source>
        <strain evidence="2">32-69-9</strain>
    </source>
</reference>
<comment type="caution">
    <text evidence="2">The sequence shown here is derived from an EMBL/GenBank/DDBJ whole genome shotgun (WGS) entry which is preliminary data.</text>
</comment>
<feature type="transmembrane region" description="Helical" evidence="1">
    <location>
        <begin position="80"/>
        <end position="103"/>
    </location>
</feature>